<feature type="region of interest" description="Disordered" evidence="1">
    <location>
        <begin position="1"/>
        <end position="22"/>
    </location>
</feature>
<feature type="compositionally biased region" description="Polar residues" evidence="1">
    <location>
        <begin position="174"/>
        <end position="184"/>
    </location>
</feature>
<protein>
    <submittedName>
        <fullName evidence="2">Uncharacterized protein</fullName>
    </submittedName>
</protein>
<keyword evidence="3" id="KW-1185">Reference proteome</keyword>
<feature type="compositionally biased region" description="Low complexity" evidence="1">
    <location>
        <begin position="77"/>
        <end position="96"/>
    </location>
</feature>
<gene>
    <name evidence="2" type="ORF">N8I77_013360</name>
</gene>
<name>A0AAD9S2N3_PHOAM</name>
<evidence type="ECO:0000313" key="2">
    <source>
        <dbReference type="EMBL" id="KAK2596471.1"/>
    </source>
</evidence>
<dbReference type="EMBL" id="JAUJFL010000011">
    <property type="protein sequence ID" value="KAK2596471.1"/>
    <property type="molecule type" value="Genomic_DNA"/>
</dbReference>
<feature type="region of interest" description="Disordered" evidence="1">
    <location>
        <begin position="169"/>
        <end position="199"/>
    </location>
</feature>
<organism evidence="2 3">
    <name type="scientific">Phomopsis amygdali</name>
    <name type="common">Fusicoccum amygdali</name>
    <dbReference type="NCBI Taxonomy" id="1214568"/>
    <lineage>
        <taxon>Eukaryota</taxon>
        <taxon>Fungi</taxon>
        <taxon>Dikarya</taxon>
        <taxon>Ascomycota</taxon>
        <taxon>Pezizomycotina</taxon>
        <taxon>Sordariomycetes</taxon>
        <taxon>Sordariomycetidae</taxon>
        <taxon>Diaporthales</taxon>
        <taxon>Diaporthaceae</taxon>
        <taxon>Diaporthe</taxon>
    </lineage>
</organism>
<proteinExistence type="predicted"/>
<dbReference type="AlphaFoldDB" id="A0AAD9S2N3"/>
<evidence type="ECO:0000256" key="1">
    <source>
        <dbReference type="SAM" id="MobiDB-lite"/>
    </source>
</evidence>
<feature type="region of interest" description="Disordered" evidence="1">
    <location>
        <begin position="63"/>
        <end position="148"/>
    </location>
</feature>
<sequence>MASRATKHRANGDADGGGLTTTMPVLVSQAPESTSNAAPPDIGLFGSSSLGNSFSKLAIRSTTPSATSNGSLFNNPATGTGTGKTTGSASSSAKTSMIFATNAATPSPTPGDNKPRSGGIFGFDAAPSPAFGSTATQPKGKPNPFATAFTSSGSASGTFFGGSLGGHAGASSSVNNKTNASSGNPFAHLAPTPSNGGTNCAQLKQNVKNVPASINAKWEAHEEPARKHPETGFVSVLGERLDHICASKIFFQFSPEEIRLSDYSTASLVLKSAG</sequence>
<comment type="caution">
    <text evidence="2">The sequence shown here is derived from an EMBL/GenBank/DDBJ whole genome shotgun (WGS) entry which is preliminary data.</text>
</comment>
<feature type="compositionally biased region" description="Polar residues" evidence="1">
    <location>
        <begin position="63"/>
        <end position="76"/>
    </location>
</feature>
<reference evidence="2" key="1">
    <citation type="submission" date="2023-06" db="EMBL/GenBank/DDBJ databases">
        <authorList>
            <person name="Noh H."/>
        </authorList>
    </citation>
    <scope>NUCLEOTIDE SEQUENCE</scope>
    <source>
        <strain evidence="2">DUCC20226</strain>
    </source>
</reference>
<evidence type="ECO:0000313" key="3">
    <source>
        <dbReference type="Proteomes" id="UP001265746"/>
    </source>
</evidence>
<dbReference type="Proteomes" id="UP001265746">
    <property type="component" value="Unassembled WGS sequence"/>
</dbReference>
<accession>A0AAD9S2N3</accession>